<keyword evidence="2" id="KW-1185">Reference proteome</keyword>
<gene>
    <name evidence="1" type="ORF">E2C01_040267</name>
</gene>
<name>A0A5B7FNR1_PORTR</name>
<sequence>MDSWRCGSVAVVRRSTCRYDQHNTSAHSDPCISHGSTPISFLGRSGVDALPYHTDGNLSQALTGRRSASYSVAPLIPSLLIECIAKGI</sequence>
<proteinExistence type="predicted"/>
<accession>A0A5B7FNR1</accession>
<organism evidence="1 2">
    <name type="scientific">Portunus trituberculatus</name>
    <name type="common">Swimming crab</name>
    <name type="synonym">Neptunus trituberculatus</name>
    <dbReference type="NCBI Taxonomy" id="210409"/>
    <lineage>
        <taxon>Eukaryota</taxon>
        <taxon>Metazoa</taxon>
        <taxon>Ecdysozoa</taxon>
        <taxon>Arthropoda</taxon>
        <taxon>Crustacea</taxon>
        <taxon>Multicrustacea</taxon>
        <taxon>Malacostraca</taxon>
        <taxon>Eumalacostraca</taxon>
        <taxon>Eucarida</taxon>
        <taxon>Decapoda</taxon>
        <taxon>Pleocyemata</taxon>
        <taxon>Brachyura</taxon>
        <taxon>Eubrachyura</taxon>
        <taxon>Portunoidea</taxon>
        <taxon>Portunidae</taxon>
        <taxon>Portuninae</taxon>
        <taxon>Portunus</taxon>
    </lineage>
</organism>
<dbReference type="AlphaFoldDB" id="A0A5B7FNR1"/>
<reference evidence="1 2" key="1">
    <citation type="submission" date="2019-05" db="EMBL/GenBank/DDBJ databases">
        <title>Another draft genome of Portunus trituberculatus and its Hox gene families provides insights of decapod evolution.</title>
        <authorList>
            <person name="Jeong J.-H."/>
            <person name="Song I."/>
            <person name="Kim S."/>
            <person name="Choi T."/>
            <person name="Kim D."/>
            <person name="Ryu S."/>
            <person name="Kim W."/>
        </authorList>
    </citation>
    <scope>NUCLEOTIDE SEQUENCE [LARGE SCALE GENOMIC DNA]</scope>
    <source>
        <tissue evidence="1">Muscle</tissue>
    </source>
</reference>
<evidence type="ECO:0000313" key="2">
    <source>
        <dbReference type="Proteomes" id="UP000324222"/>
    </source>
</evidence>
<dbReference type="EMBL" id="VSRR010007264">
    <property type="protein sequence ID" value="MPC46548.1"/>
    <property type="molecule type" value="Genomic_DNA"/>
</dbReference>
<protein>
    <submittedName>
        <fullName evidence="1">Uncharacterized protein</fullName>
    </submittedName>
</protein>
<comment type="caution">
    <text evidence="1">The sequence shown here is derived from an EMBL/GenBank/DDBJ whole genome shotgun (WGS) entry which is preliminary data.</text>
</comment>
<dbReference type="Proteomes" id="UP000324222">
    <property type="component" value="Unassembled WGS sequence"/>
</dbReference>
<evidence type="ECO:0000313" key="1">
    <source>
        <dbReference type="EMBL" id="MPC46548.1"/>
    </source>
</evidence>